<feature type="domain" description="BTB" evidence="3">
    <location>
        <begin position="29"/>
        <end position="96"/>
    </location>
</feature>
<comment type="subcellular location">
    <subcellularLocation>
        <location evidence="1">Cytoplasm</location>
    </subcellularLocation>
</comment>
<dbReference type="Pfam" id="PF08005">
    <property type="entry name" value="PHR"/>
    <property type="match status" value="1"/>
</dbReference>
<dbReference type="GO" id="GO:0005737">
    <property type="term" value="C:cytoplasm"/>
    <property type="evidence" value="ECO:0007669"/>
    <property type="project" value="UniProtKB-SubCell"/>
</dbReference>
<dbReference type="PROSITE" id="PS50097">
    <property type="entry name" value="BTB"/>
    <property type="match status" value="1"/>
</dbReference>
<accession>A0A6J8AY65</accession>
<dbReference type="PANTHER" id="PTHR45774">
    <property type="entry name" value="BTB/POZ DOMAIN-CONTAINING"/>
    <property type="match status" value="1"/>
</dbReference>
<dbReference type="InterPro" id="IPR000210">
    <property type="entry name" value="BTB/POZ_dom"/>
</dbReference>
<evidence type="ECO:0000313" key="4">
    <source>
        <dbReference type="EMBL" id="CAC5375770.1"/>
    </source>
</evidence>
<keyword evidence="2" id="KW-0963">Cytoplasm</keyword>
<dbReference type="SMART" id="SM00225">
    <property type="entry name" value="BTB"/>
    <property type="match status" value="1"/>
</dbReference>
<protein>
    <recommendedName>
        <fullName evidence="3">BTB domain-containing protein</fullName>
    </recommendedName>
</protein>
<dbReference type="Gene3D" id="3.30.710.10">
    <property type="entry name" value="Potassium Channel Kv1.1, Chain A"/>
    <property type="match status" value="1"/>
</dbReference>
<evidence type="ECO:0000259" key="3">
    <source>
        <dbReference type="PROSITE" id="PS50097"/>
    </source>
</evidence>
<dbReference type="InterPro" id="IPR011333">
    <property type="entry name" value="SKP1/BTB/POZ_sf"/>
</dbReference>
<dbReference type="PANTHER" id="PTHR45774:SF3">
    <property type="entry name" value="BTB (POZ) DOMAIN-CONTAINING 2B-RELATED"/>
    <property type="match status" value="1"/>
</dbReference>
<dbReference type="Pfam" id="PF07707">
    <property type="entry name" value="BACK"/>
    <property type="match status" value="1"/>
</dbReference>
<dbReference type="Gene3D" id="2.60.120.820">
    <property type="entry name" value="PHR domain"/>
    <property type="match status" value="1"/>
</dbReference>
<dbReference type="InterPro" id="IPR012983">
    <property type="entry name" value="PHR"/>
</dbReference>
<dbReference type="OrthoDB" id="9979965at2759"/>
<dbReference type="Gene3D" id="1.25.40.420">
    <property type="match status" value="1"/>
</dbReference>
<dbReference type="InterPro" id="IPR038648">
    <property type="entry name" value="PHR_sf"/>
</dbReference>
<evidence type="ECO:0000313" key="5">
    <source>
        <dbReference type="Proteomes" id="UP000507470"/>
    </source>
</evidence>
<sequence>MNANNKTDWRDTKVLSECMMYMLKNEIMCDVNLIVGYDRTSFKAHKYMLSSRSAVFHTMFEGSLPEKGDIIIPDIDEDTFHDILKYFYTDQITITNDNVREMVYAAEKYMLATVKRECETVLKKTAKSEHATKSLQTAYQYHLSDLQKESIDYIEMNTKECLLSEYALRLSKDCLGLILKSDYLECSETDICQFILNWGKHQCALGKIDPSGRNIREALGTSLCLIRFPDVEMKFFSKEIVSSGLLTDDEMVSIYQSHFGEISKTFSSSPRCPISKRQICTINRYEQISQPMATTGIHSIIFHSDTDLWLKGVIIFLPYVQNNYGSQSSLNMVTNTINIGIKIFDDSNEQKINQNQQMKYGQNYDKVWQIDLSKPLLVNSRRDYTIRMDGMFYPHYYGMNCKESVTDLQSGVTIKFKDSPVSDNGTNVSTGQFAGLYFSV</sequence>
<dbReference type="InterPro" id="IPR011705">
    <property type="entry name" value="BACK"/>
</dbReference>
<dbReference type="SMART" id="SM00875">
    <property type="entry name" value="BACK"/>
    <property type="match status" value="1"/>
</dbReference>
<dbReference type="EMBL" id="CACVKT020002156">
    <property type="protein sequence ID" value="CAC5375770.1"/>
    <property type="molecule type" value="Genomic_DNA"/>
</dbReference>
<proteinExistence type="predicted"/>
<reference evidence="4 5" key="1">
    <citation type="submission" date="2020-06" db="EMBL/GenBank/DDBJ databases">
        <authorList>
            <person name="Li R."/>
            <person name="Bekaert M."/>
        </authorList>
    </citation>
    <scope>NUCLEOTIDE SEQUENCE [LARGE SCALE GENOMIC DNA]</scope>
    <source>
        <strain evidence="5">wild</strain>
    </source>
</reference>
<dbReference type="Pfam" id="PF00651">
    <property type="entry name" value="BTB"/>
    <property type="match status" value="1"/>
</dbReference>
<evidence type="ECO:0000256" key="1">
    <source>
        <dbReference type="ARBA" id="ARBA00004496"/>
    </source>
</evidence>
<dbReference type="AlphaFoldDB" id="A0A6J8AY65"/>
<dbReference type="Proteomes" id="UP000507470">
    <property type="component" value="Unassembled WGS sequence"/>
</dbReference>
<keyword evidence="5" id="KW-1185">Reference proteome</keyword>
<gene>
    <name evidence="4" type="ORF">MCOR_12659</name>
</gene>
<dbReference type="SUPFAM" id="SSF54695">
    <property type="entry name" value="POZ domain"/>
    <property type="match status" value="1"/>
</dbReference>
<name>A0A6J8AY65_MYTCO</name>
<organism evidence="4 5">
    <name type="scientific">Mytilus coruscus</name>
    <name type="common">Sea mussel</name>
    <dbReference type="NCBI Taxonomy" id="42192"/>
    <lineage>
        <taxon>Eukaryota</taxon>
        <taxon>Metazoa</taxon>
        <taxon>Spiralia</taxon>
        <taxon>Lophotrochozoa</taxon>
        <taxon>Mollusca</taxon>
        <taxon>Bivalvia</taxon>
        <taxon>Autobranchia</taxon>
        <taxon>Pteriomorphia</taxon>
        <taxon>Mytilida</taxon>
        <taxon>Mytiloidea</taxon>
        <taxon>Mytilidae</taxon>
        <taxon>Mytilinae</taxon>
        <taxon>Mytilus</taxon>
    </lineage>
</organism>
<evidence type="ECO:0000256" key="2">
    <source>
        <dbReference type="ARBA" id="ARBA00022490"/>
    </source>
</evidence>